<reference evidence="6 7" key="1">
    <citation type="submission" date="2024-03" db="EMBL/GenBank/DDBJ databases">
        <title>Community enrichment and isolation of bacterial strains for fucoidan degradation.</title>
        <authorList>
            <person name="Sichert A."/>
        </authorList>
    </citation>
    <scope>NUCLEOTIDE SEQUENCE [LARGE SCALE GENOMIC DNA]</scope>
    <source>
        <strain evidence="6 7">AS76</strain>
    </source>
</reference>
<keyword evidence="2 6" id="KW-0489">Methyltransferase</keyword>
<sequence length="172" mass="18984">MPTTRQAHIGLTDPKSPENVGAIMRAAGCYNAASVSYTGNRFNKSQEQGRRLQTDTRKAVERIPLQHVESLMQAMPEGASPVAIELVEGATSLIDYQHPENAFYIFGPEDRSIDKEVVAWCEDVIYIPTVGCLNLAATVNVVLYDRIAKLGPKADGDALIRRSRDRNNQLKV</sequence>
<dbReference type="Pfam" id="PF00588">
    <property type="entry name" value="SpoU_methylase"/>
    <property type="match status" value="1"/>
</dbReference>
<dbReference type="GO" id="GO:0008168">
    <property type="term" value="F:methyltransferase activity"/>
    <property type="evidence" value="ECO:0007669"/>
    <property type="project" value="UniProtKB-KW"/>
</dbReference>
<dbReference type="Gene3D" id="3.40.1280.10">
    <property type="match status" value="1"/>
</dbReference>
<dbReference type="GO" id="GO:0032259">
    <property type="term" value="P:methylation"/>
    <property type="evidence" value="ECO:0007669"/>
    <property type="project" value="UniProtKB-KW"/>
</dbReference>
<dbReference type="PANTHER" id="PTHR42786">
    <property type="entry name" value="TRNA/RRNA METHYLTRANSFERASE"/>
    <property type="match status" value="1"/>
</dbReference>
<keyword evidence="4" id="KW-0949">S-adenosyl-L-methionine</keyword>
<accession>A0ABU9TQE9</accession>
<evidence type="ECO:0000256" key="2">
    <source>
        <dbReference type="ARBA" id="ARBA00022603"/>
    </source>
</evidence>
<dbReference type="EMBL" id="JBBMRA010000004">
    <property type="protein sequence ID" value="MEM5535934.1"/>
    <property type="molecule type" value="Genomic_DNA"/>
</dbReference>
<dbReference type="InterPro" id="IPR029026">
    <property type="entry name" value="tRNA_m1G_MTases_N"/>
</dbReference>
<dbReference type="Proteomes" id="UP001449225">
    <property type="component" value="Unassembled WGS sequence"/>
</dbReference>
<evidence type="ECO:0000259" key="5">
    <source>
        <dbReference type="Pfam" id="PF00588"/>
    </source>
</evidence>
<evidence type="ECO:0000256" key="3">
    <source>
        <dbReference type="ARBA" id="ARBA00022679"/>
    </source>
</evidence>
<dbReference type="PANTHER" id="PTHR42786:SF6">
    <property type="entry name" value="TRNA_RRNA METHYLTRANSFERASE SPOU TYPE DOMAIN-CONTAINING PROTEIN"/>
    <property type="match status" value="1"/>
</dbReference>
<comment type="caution">
    <text evidence="6">The sequence shown here is derived from an EMBL/GenBank/DDBJ whole genome shotgun (WGS) entry which is preliminary data.</text>
</comment>
<evidence type="ECO:0000256" key="1">
    <source>
        <dbReference type="ARBA" id="ARBA00007228"/>
    </source>
</evidence>
<proteinExistence type="inferred from homology"/>
<keyword evidence="7" id="KW-1185">Reference proteome</keyword>
<dbReference type="InterPro" id="IPR001537">
    <property type="entry name" value="SpoU_MeTrfase"/>
</dbReference>
<evidence type="ECO:0000256" key="4">
    <source>
        <dbReference type="ARBA" id="ARBA00022691"/>
    </source>
</evidence>
<feature type="domain" description="tRNA/rRNA methyltransferase SpoU type" evidence="5">
    <location>
        <begin position="8"/>
        <end position="144"/>
    </location>
</feature>
<name>A0ABU9TQE9_9GAMM</name>
<dbReference type="InterPro" id="IPR029028">
    <property type="entry name" value="Alpha/beta_knot_MTases"/>
</dbReference>
<dbReference type="SUPFAM" id="SSF75217">
    <property type="entry name" value="alpha/beta knot"/>
    <property type="match status" value="1"/>
</dbReference>
<gene>
    <name evidence="6" type="ORF">WNY58_05970</name>
</gene>
<dbReference type="RefSeq" id="WP_342854005.1">
    <property type="nucleotide sequence ID" value="NZ_JBBMRA010000004.1"/>
</dbReference>
<evidence type="ECO:0000313" key="6">
    <source>
        <dbReference type="EMBL" id="MEM5535934.1"/>
    </source>
</evidence>
<dbReference type="CDD" id="cd18098">
    <property type="entry name" value="SpoU-like"/>
    <property type="match status" value="1"/>
</dbReference>
<evidence type="ECO:0000313" key="7">
    <source>
        <dbReference type="Proteomes" id="UP001449225"/>
    </source>
</evidence>
<dbReference type="InterPro" id="IPR004384">
    <property type="entry name" value="RNA_MeTrfase_TrmJ/LasT"/>
</dbReference>
<comment type="similarity">
    <text evidence="1">Belongs to the class IV-like SAM-binding methyltransferase superfamily. RNA methyltransferase TrmH family.</text>
</comment>
<protein>
    <submittedName>
        <fullName evidence="6">RNA methyltransferase</fullName>
    </submittedName>
</protein>
<organism evidence="6 7">
    <name type="scientific">Neptuniibacter pectenicola</name>
    <dbReference type="NCBI Taxonomy" id="1806669"/>
    <lineage>
        <taxon>Bacteria</taxon>
        <taxon>Pseudomonadati</taxon>
        <taxon>Pseudomonadota</taxon>
        <taxon>Gammaproteobacteria</taxon>
        <taxon>Oceanospirillales</taxon>
        <taxon>Oceanospirillaceae</taxon>
        <taxon>Neptuniibacter</taxon>
    </lineage>
</organism>
<keyword evidence="3" id="KW-0808">Transferase</keyword>